<dbReference type="NCBIfam" id="NF042940">
    <property type="entry name" value="racemase_DgcA"/>
    <property type="match status" value="1"/>
</dbReference>
<dbReference type="GO" id="GO:0046872">
    <property type="term" value="F:metal ion binding"/>
    <property type="evidence" value="ECO:0007669"/>
    <property type="project" value="UniProtKB-KW"/>
</dbReference>
<proteinExistence type="inferred from homology"/>
<dbReference type="EC" id="5.1.1.-" evidence="7"/>
<dbReference type="PANTHER" id="PTHR48080:SF3">
    <property type="entry name" value="ENOLASE SUPERFAMILY MEMBER DDB_G0284701"/>
    <property type="match status" value="1"/>
</dbReference>
<dbReference type="Gene3D" id="3.30.390.10">
    <property type="entry name" value="Enolase-like, N-terminal domain"/>
    <property type="match status" value="1"/>
</dbReference>
<comment type="cofactor">
    <cofactor evidence="6 7">
        <name>Mg(2+)</name>
        <dbReference type="ChEBI" id="CHEBI:18420"/>
    </cofactor>
    <text evidence="6 7">Binds 1 Mg(2+) ion per subunit.</text>
</comment>
<feature type="binding site" evidence="6">
    <location>
        <position position="227"/>
    </location>
    <ligand>
        <name>Mg(2+)</name>
        <dbReference type="ChEBI" id="CHEBI:18420"/>
    </ligand>
</feature>
<dbReference type="CDD" id="cd03319">
    <property type="entry name" value="L-Ala-DL-Glu_epimerase"/>
    <property type="match status" value="1"/>
</dbReference>
<sequence>MQKDERAGALSIEVTRDTFRLAQVFTISRGSRTEAKVLTVKVTRDGVTGWGECVPYARYDETLESVEAEIAGLPADVSRAALQELLPAGAARNAVDCALWDLEAKAAGKRVWELAGLPQPGPEITAYTLSLDTPEKMRAQAEKNAFRPLLKVKLGTPDDMPRLEAVRAGAPDATIIVDANEGWTAEVYADLAPHLLRLGVAMVEQPLPAGDDDALIGMERPVPVCADESCHDRASLPVLRGKYDIVNIKLDKTGGLTEALLLLEAAKAEGYGIFVGCMVGSSLAMAPAVLLAQGAAFTDLDGPLLLAEDRPAPLLYDAAGVHPSEPALWG</sequence>
<dbReference type="PANTHER" id="PTHR48080">
    <property type="entry name" value="D-GALACTONATE DEHYDRATASE-RELATED"/>
    <property type="match status" value="1"/>
</dbReference>
<feature type="binding site" evidence="6">
    <location>
        <position position="178"/>
    </location>
    <ligand>
        <name>Mg(2+)</name>
        <dbReference type="ChEBI" id="CHEBI:18420"/>
    </ligand>
</feature>
<evidence type="ECO:0000256" key="4">
    <source>
        <dbReference type="ARBA" id="ARBA00023235"/>
    </source>
</evidence>
<dbReference type="SMART" id="SM00922">
    <property type="entry name" value="MR_MLE"/>
    <property type="match status" value="1"/>
</dbReference>
<evidence type="ECO:0000313" key="10">
    <source>
        <dbReference type="Proteomes" id="UP000187059"/>
    </source>
</evidence>
<evidence type="ECO:0000256" key="1">
    <source>
        <dbReference type="ARBA" id="ARBA00008031"/>
    </source>
</evidence>
<dbReference type="KEGG" id="paby:Ga0080574_TMP2643"/>
<dbReference type="Proteomes" id="UP000187059">
    <property type="component" value="Chromosome"/>
</dbReference>
<accession>A0A1P8UUA3</accession>
<evidence type="ECO:0000259" key="8">
    <source>
        <dbReference type="SMART" id="SM00922"/>
    </source>
</evidence>
<dbReference type="InterPro" id="IPR029017">
    <property type="entry name" value="Enolase-like_N"/>
</dbReference>
<feature type="binding site" evidence="6">
    <location>
        <position position="204"/>
    </location>
    <ligand>
        <name>Mg(2+)</name>
        <dbReference type="ChEBI" id="CHEBI:18420"/>
    </ligand>
</feature>
<evidence type="ECO:0000313" key="9">
    <source>
        <dbReference type="EMBL" id="APZ52977.1"/>
    </source>
</evidence>
<dbReference type="Gene3D" id="3.20.20.120">
    <property type="entry name" value="Enolase-like C-terminal domain"/>
    <property type="match status" value="1"/>
</dbReference>
<gene>
    <name evidence="9" type="ORF">Ga0080574_TMP2643</name>
</gene>
<dbReference type="Pfam" id="PF13378">
    <property type="entry name" value="MR_MLE_C"/>
    <property type="match status" value="1"/>
</dbReference>
<dbReference type="SUPFAM" id="SSF54826">
    <property type="entry name" value="Enolase N-terminal domain-like"/>
    <property type="match status" value="1"/>
</dbReference>
<evidence type="ECO:0000256" key="5">
    <source>
        <dbReference type="PIRSR" id="PIRSR634603-1"/>
    </source>
</evidence>
<dbReference type="InterPro" id="IPR013341">
    <property type="entry name" value="Mandelate_racemase_N_dom"/>
</dbReference>
<dbReference type="InterPro" id="IPR013342">
    <property type="entry name" value="Mandelate_racemase_C"/>
</dbReference>
<dbReference type="InterPro" id="IPR034603">
    <property type="entry name" value="Dipeptide_epimerase"/>
</dbReference>
<dbReference type="InterPro" id="IPR034593">
    <property type="entry name" value="DgoD-like"/>
</dbReference>
<keyword evidence="3 6" id="KW-0460">Magnesium</keyword>
<dbReference type="SFLD" id="SFLDF00010">
    <property type="entry name" value="dipeptide_epimerase"/>
    <property type="match status" value="1"/>
</dbReference>
<dbReference type="Pfam" id="PF02746">
    <property type="entry name" value="MR_MLE_N"/>
    <property type="match status" value="1"/>
</dbReference>
<dbReference type="STRING" id="1250539.Ga0080574_TMP2643"/>
<feature type="active site" description="Proton acceptor; specific for (R)-substrate epimerization" evidence="5">
    <location>
        <position position="153"/>
    </location>
</feature>
<feature type="domain" description="Mandelate racemase/muconate lactonizing enzyme C-terminal" evidence="8">
    <location>
        <begin position="134"/>
        <end position="225"/>
    </location>
</feature>
<evidence type="ECO:0000256" key="6">
    <source>
        <dbReference type="PIRSR" id="PIRSR634603-3"/>
    </source>
</evidence>
<comment type="similarity">
    <text evidence="1 7">Belongs to the mandelate racemase/muconate lactonizing enzyme family.</text>
</comment>
<dbReference type="GO" id="GO:0016855">
    <property type="term" value="F:racemase and epimerase activity, acting on amino acids and derivatives"/>
    <property type="evidence" value="ECO:0007669"/>
    <property type="project" value="UniProtKB-UniRule"/>
</dbReference>
<dbReference type="EMBL" id="CP015093">
    <property type="protein sequence ID" value="APZ52977.1"/>
    <property type="molecule type" value="Genomic_DNA"/>
</dbReference>
<organism evidence="9 10">
    <name type="scientific">Salipiger abyssi</name>
    <dbReference type="NCBI Taxonomy" id="1250539"/>
    <lineage>
        <taxon>Bacteria</taxon>
        <taxon>Pseudomonadati</taxon>
        <taxon>Pseudomonadota</taxon>
        <taxon>Alphaproteobacteria</taxon>
        <taxon>Rhodobacterales</taxon>
        <taxon>Roseobacteraceae</taxon>
        <taxon>Salipiger</taxon>
    </lineage>
</organism>
<dbReference type="InterPro" id="IPR029065">
    <property type="entry name" value="Enolase_C-like"/>
</dbReference>
<dbReference type="SFLD" id="SFLDS00001">
    <property type="entry name" value="Enolase"/>
    <property type="match status" value="1"/>
</dbReference>
<name>A0A1P8UUA3_9RHOB</name>
<dbReference type="InterPro" id="IPR036849">
    <property type="entry name" value="Enolase-like_C_sf"/>
</dbReference>
<dbReference type="AlphaFoldDB" id="A0A1P8UUA3"/>
<evidence type="ECO:0000256" key="7">
    <source>
        <dbReference type="RuleBase" id="RU366006"/>
    </source>
</evidence>
<protein>
    <recommendedName>
        <fullName evidence="7">Dipeptide epimerase</fullName>
        <ecNumber evidence="7">5.1.1.-</ecNumber>
    </recommendedName>
</protein>
<keyword evidence="2 6" id="KW-0479">Metal-binding</keyword>
<reference evidence="9 10" key="1">
    <citation type="submission" date="2016-04" db="EMBL/GenBank/DDBJ databases">
        <title>Deep-sea bacteria in the southern Pacific.</title>
        <authorList>
            <person name="Tang K."/>
        </authorList>
    </citation>
    <scope>NUCLEOTIDE SEQUENCE [LARGE SCALE GENOMIC DNA]</scope>
    <source>
        <strain evidence="9 10">JLT2014</strain>
    </source>
</reference>
<keyword evidence="10" id="KW-1185">Reference proteome</keyword>
<feature type="active site" description="Proton acceptor; specific for (S)-substrate epimerization" evidence="5">
    <location>
        <position position="249"/>
    </location>
</feature>
<dbReference type="SUPFAM" id="SSF51604">
    <property type="entry name" value="Enolase C-terminal domain-like"/>
    <property type="match status" value="1"/>
</dbReference>
<dbReference type="SFLD" id="SFLDG00180">
    <property type="entry name" value="muconate_cycloisomerase"/>
    <property type="match status" value="1"/>
</dbReference>
<evidence type="ECO:0000256" key="2">
    <source>
        <dbReference type="ARBA" id="ARBA00022723"/>
    </source>
</evidence>
<keyword evidence="4 7" id="KW-0413">Isomerase</keyword>
<evidence type="ECO:0000256" key="3">
    <source>
        <dbReference type="ARBA" id="ARBA00022842"/>
    </source>
</evidence>